<gene>
    <name evidence="1" type="ORF">HanXRQr2_Chr07g0287821</name>
</gene>
<dbReference type="Proteomes" id="UP000215914">
    <property type="component" value="Unassembled WGS sequence"/>
</dbReference>
<organism evidence="1 2">
    <name type="scientific">Helianthus annuus</name>
    <name type="common">Common sunflower</name>
    <dbReference type="NCBI Taxonomy" id="4232"/>
    <lineage>
        <taxon>Eukaryota</taxon>
        <taxon>Viridiplantae</taxon>
        <taxon>Streptophyta</taxon>
        <taxon>Embryophyta</taxon>
        <taxon>Tracheophyta</taxon>
        <taxon>Spermatophyta</taxon>
        <taxon>Magnoliopsida</taxon>
        <taxon>eudicotyledons</taxon>
        <taxon>Gunneridae</taxon>
        <taxon>Pentapetalae</taxon>
        <taxon>asterids</taxon>
        <taxon>campanulids</taxon>
        <taxon>Asterales</taxon>
        <taxon>Asteraceae</taxon>
        <taxon>Asteroideae</taxon>
        <taxon>Heliantheae alliance</taxon>
        <taxon>Heliantheae</taxon>
        <taxon>Helianthus</taxon>
    </lineage>
</organism>
<evidence type="ECO:0000313" key="1">
    <source>
        <dbReference type="EMBL" id="KAF5798024.1"/>
    </source>
</evidence>
<dbReference type="EMBL" id="MNCJ02000322">
    <property type="protein sequence ID" value="KAF5798024.1"/>
    <property type="molecule type" value="Genomic_DNA"/>
</dbReference>
<reference evidence="1" key="1">
    <citation type="journal article" date="2017" name="Nature">
        <title>The sunflower genome provides insights into oil metabolism, flowering and Asterid evolution.</title>
        <authorList>
            <person name="Badouin H."/>
            <person name="Gouzy J."/>
            <person name="Grassa C.J."/>
            <person name="Murat F."/>
            <person name="Staton S.E."/>
            <person name="Cottret L."/>
            <person name="Lelandais-Briere C."/>
            <person name="Owens G.L."/>
            <person name="Carrere S."/>
            <person name="Mayjonade B."/>
            <person name="Legrand L."/>
            <person name="Gill N."/>
            <person name="Kane N.C."/>
            <person name="Bowers J.E."/>
            <person name="Hubner S."/>
            <person name="Bellec A."/>
            <person name="Berard A."/>
            <person name="Berges H."/>
            <person name="Blanchet N."/>
            <person name="Boniface M.C."/>
            <person name="Brunel D."/>
            <person name="Catrice O."/>
            <person name="Chaidir N."/>
            <person name="Claudel C."/>
            <person name="Donnadieu C."/>
            <person name="Faraut T."/>
            <person name="Fievet G."/>
            <person name="Helmstetter N."/>
            <person name="King M."/>
            <person name="Knapp S.J."/>
            <person name="Lai Z."/>
            <person name="Le Paslier M.C."/>
            <person name="Lippi Y."/>
            <person name="Lorenzon L."/>
            <person name="Mandel J.R."/>
            <person name="Marage G."/>
            <person name="Marchand G."/>
            <person name="Marquand E."/>
            <person name="Bret-Mestries E."/>
            <person name="Morien E."/>
            <person name="Nambeesan S."/>
            <person name="Nguyen T."/>
            <person name="Pegot-Espagnet P."/>
            <person name="Pouilly N."/>
            <person name="Raftis F."/>
            <person name="Sallet E."/>
            <person name="Schiex T."/>
            <person name="Thomas J."/>
            <person name="Vandecasteele C."/>
            <person name="Vares D."/>
            <person name="Vear F."/>
            <person name="Vautrin S."/>
            <person name="Crespi M."/>
            <person name="Mangin B."/>
            <person name="Burke J.M."/>
            <person name="Salse J."/>
            <person name="Munos S."/>
            <person name="Vincourt P."/>
            <person name="Rieseberg L.H."/>
            <person name="Langlade N.B."/>
        </authorList>
    </citation>
    <scope>NUCLEOTIDE SEQUENCE</scope>
    <source>
        <tissue evidence="1">Leaves</tissue>
    </source>
</reference>
<name>A0A9K3IJC2_HELAN</name>
<protein>
    <submittedName>
        <fullName evidence="1">Uncharacterized protein</fullName>
    </submittedName>
</protein>
<reference evidence="1" key="2">
    <citation type="submission" date="2020-06" db="EMBL/GenBank/DDBJ databases">
        <title>Helianthus annuus Genome sequencing and assembly Release 2.</title>
        <authorList>
            <person name="Gouzy J."/>
            <person name="Langlade N."/>
            <person name="Munos S."/>
        </authorList>
    </citation>
    <scope>NUCLEOTIDE SEQUENCE</scope>
    <source>
        <tissue evidence="1">Leaves</tissue>
    </source>
</reference>
<dbReference type="AlphaFoldDB" id="A0A9K3IJC2"/>
<dbReference type="Gramene" id="mRNA:HanXRQr2_Chr07g0287821">
    <property type="protein sequence ID" value="mRNA:HanXRQr2_Chr07g0287821"/>
    <property type="gene ID" value="HanXRQr2_Chr07g0287821"/>
</dbReference>
<keyword evidence="2" id="KW-1185">Reference proteome</keyword>
<proteinExistence type="predicted"/>
<accession>A0A9K3IJC2</accession>
<comment type="caution">
    <text evidence="1">The sequence shown here is derived from an EMBL/GenBank/DDBJ whole genome shotgun (WGS) entry which is preliminary data.</text>
</comment>
<sequence length="41" mass="4343">MVVRRCAEDGVVAPVTRNAATTAVELFTDRFSDAVDDDDGG</sequence>
<evidence type="ECO:0000313" key="2">
    <source>
        <dbReference type="Proteomes" id="UP000215914"/>
    </source>
</evidence>